<dbReference type="Gene3D" id="3.40.50.720">
    <property type="entry name" value="NAD(P)-binding Rossmann-like Domain"/>
    <property type="match status" value="1"/>
</dbReference>
<gene>
    <name evidence="2" type="ORF">FHX73_11221</name>
</gene>
<dbReference type="PANTHER" id="PTHR43355">
    <property type="entry name" value="FLAVIN REDUCTASE (NADPH)"/>
    <property type="match status" value="1"/>
</dbReference>
<keyword evidence="3" id="KW-1185">Reference proteome</keyword>
<dbReference type="InterPro" id="IPR016040">
    <property type="entry name" value="NAD(P)-bd_dom"/>
</dbReference>
<organism evidence="2 3">
    <name type="scientific">Kitasatospora viridis</name>
    <dbReference type="NCBI Taxonomy" id="281105"/>
    <lineage>
        <taxon>Bacteria</taxon>
        <taxon>Bacillati</taxon>
        <taxon>Actinomycetota</taxon>
        <taxon>Actinomycetes</taxon>
        <taxon>Kitasatosporales</taxon>
        <taxon>Streptomycetaceae</taxon>
        <taxon>Kitasatospora</taxon>
    </lineage>
</organism>
<accession>A0A561UAS1</accession>
<proteinExistence type="predicted"/>
<dbReference type="PANTHER" id="PTHR43355:SF2">
    <property type="entry name" value="FLAVIN REDUCTASE (NADPH)"/>
    <property type="match status" value="1"/>
</dbReference>
<dbReference type="Pfam" id="PF13460">
    <property type="entry name" value="NAD_binding_10"/>
    <property type="match status" value="1"/>
</dbReference>
<dbReference type="GO" id="GO:0016646">
    <property type="term" value="F:oxidoreductase activity, acting on the CH-NH group of donors, NAD or NADP as acceptor"/>
    <property type="evidence" value="ECO:0007669"/>
    <property type="project" value="TreeGrafter"/>
</dbReference>
<dbReference type="InterPro" id="IPR051606">
    <property type="entry name" value="Polyketide_Oxido-like"/>
</dbReference>
<dbReference type="InterPro" id="IPR036291">
    <property type="entry name" value="NAD(P)-bd_dom_sf"/>
</dbReference>
<protein>
    <recommendedName>
        <fullName evidence="1">NAD(P)-binding domain-containing protein</fullName>
    </recommendedName>
</protein>
<dbReference type="AlphaFoldDB" id="A0A561UAS1"/>
<sequence>MSEIVVFGAGGRAGRRTVAEAVARGHRVTAVVRDPAKYPELAGPGVTVVAGDVTDRASVAALTAGHDAVVSTVFTADVPSGEFFPAAAAALAGGLLAAGARRLLAVGLGTVLEVAPGVPVHDTEGFPPEHRAFSLGHAAQLTVLAAAPAELDWVVLAPPPAYLDADSPRTGHYRTGTTAVLPTPPDAPPFRYADLAVALLDELERPAHHRALVAVGPA</sequence>
<name>A0A561UAS1_9ACTN</name>
<evidence type="ECO:0000313" key="2">
    <source>
        <dbReference type="EMBL" id="TWF96449.1"/>
    </source>
</evidence>
<evidence type="ECO:0000313" key="3">
    <source>
        <dbReference type="Proteomes" id="UP000317940"/>
    </source>
</evidence>
<comment type="caution">
    <text evidence="2">The sequence shown here is derived from an EMBL/GenBank/DDBJ whole genome shotgun (WGS) entry which is preliminary data.</text>
</comment>
<dbReference type="RefSeq" id="WP_145902807.1">
    <property type="nucleotide sequence ID" value="NZ_BAAAMZ010000041.1"/>
</dbReference>
<dbReference type="OrthoDB" id="3191258at2"/>
<dbReference type="SUPFAM" id="SSF51735">
    <property type="entry name" value="NAD(P)-binding Rossmann-fold domains"/>
    <property type="match status" value="1"/>
</dbReference>
<reference evidence="2 3" key="1">
    <citation type="submission" date="2019-06" db="EMBL/GenBank/DDBJ databases">
        <title>Sequencing the genomes of 1000 actinobacteria strains.</title>
        <authorList>
            <person name="Klenk H.-P."/>
        </authorList>
    </citation>
    <scope>NUCLEOTIDE SEQUENCE [LARGE SCALE GENOMIC DNA]</scope>
    <source>
        <strain evidence="2 3">DSM 44826</strain>
    </source>
</reference>
<feature type="domain" description="NAD(P)-binding" evidence="1">
    <location>
        <begin position="8"/>
        <end position="177"/>
    </location>
</feature>
<dbReference type="Proteomes" id="UP000317940">
    <property type="component" value="Unassembled WGS sequence"/>
</dbReference>
<evidence type="ECO:0000259" key="1">
    <source>
        <dbReference type="Pfam" id="PF13460"/>
    </source>
</evidence>
<dbReference type="EMBL" id="VIWT01000001">
    <property type="protein sequence ID" value="TWF96449.1"/>
    <property type="molecule type" value="Genomic_DNA"/>
</dbReference>